<dbReference type="EMBL" id="BARS01005378">
    <property type="protein sequence ID" value="GAF72464.1"/>
    <property type="molecule type" value="Genomic_DNA"/>
</dbReference>
<name>X0RUH5_9ZZZZ</name>
<sequence length="102" mass="11352">MDVSVIIPVYNAERFVREAVESALAQEETAEIILVEDGSPDNCWDICQLLAVQHAKITAIRHADRKNHGAGASRNLGIRNSHCEYVAFLDADDLYLPNRFAV</sequence>
<feature type="non-terminal residue" evidence="2">
    <location>
        <position position="102"/>
    </location>
</feature>
<dbReference type="Gene3D" id="3.90.550.10">
    <property type="entry name" value="Spore Coat Polysaccharide Biosynthesis Protein SpsA, Chain A"/>
    <property type="match status" value="1"/>
</dbReference>
<organism evidence="2">
    <name type="scientific">marine sediment metagenome</name>
    <dbReference type="NCBI Taxonomy" id="412755"/>
    <lineage>
        <taxon>unclassified sequences</taxon>
        <taxon>metagenomes</taxon>
        <taxon>ecological metagenomes</taxon>
    </lineage>
</organism>
<proteinExistence type="predicted"/>
<protein>
    <recommendedName>
        <fullName evidence="1">Glycosyltransferase 2-like domain-containing protein</fullName>
    </recommendedName>
</protein>
<dbReference type="PANTHER" id="PTHR22916">
    <property type="entry name" value="GLYCOSYLTRANSFERASE"/>
    <property type="match status" value="1"/>
</dbReference>
<feature type="domain" description="Glycosyltransferase 2-like" evidence="1">
    <location>
        <begin position="4"/>
        <end position="100"/>
    </location>
</feature>
<evidence type="ECO:0000259" key="1">
    <source>
        <dbReference type="Pfam" id="PF00535"/>
    </source>
</evidence>
<dbReference type="AlphaFoldDB" id="X0RUH5"/>
<comment type="caution">
    <text evidence="2">The sequence shown here is derived from an EMBL/GenBank/DDBJ whole genome shotgun (WGS) entry which is preliminary data.</text>
</comment>
<dbReference type="SUPFAM" id="SSF53448">
    <property type="entry name" value="Nucleotide-diphospho-sugar transferases"/>
    <property type="match status" value="1"/>
</dbReference>
<reference evidence="2" key="1">
    <citation type="journal article" date="2014" name="Front. Microbiol.">
        <title>High frequency of phylogenetically diverse reductive dehalogenase-homologous genes in deep subseafloor sedimentary metagenomes.</title>
        <authorList>
            <person name="Kawai M."/>
            <person name="Futagami T."/>
            <person name="Toyoda A."/>
            <person name="Takaki Y."/>
            <person name="Nishi S."/>
            <person name="Hori S."/>
            <person name="Arai W."/>
            <person name="Tsubouchi T."/>
            <person name="Morono Y."/>
            <person name="Uchiyama I."/>
            <person name="Ito T."/>
            <person name="Fujiyama A."/>
            <person name="Inagaki F."/>
            <person name="Takami H."/>
        </authorList>
    </citation>
    <scope>NUCLEOTIDE SEQUENCE</scope>
    <source>
        <strain evidence="2">Expedition CK06-06</strain>
    </source>
</reference>
<gene>
    <name evidence="2" type="ORF">S01H1_10539</name>
</gene>
<evidence type="ECO:0000313" key="2">
    <source>
        <dbReference type="EMBL" id="GAF72464.1"/>
    </source>
</evidence>
<dbReference type="InterPro" id="IPR001173">
    <property type="entry name" value="Glyco_trans_2-like"/>
</dbReference>
<dbReference type="PANTHER" id="PTHR22916:SF3">
    <property type="entry name" value="UDP-GLCNAC:BETAGAL BETA-1,3-N-ACETYLGLUCOSAMINYLTRANSFERASE-LIKE PROTEIN 1"/>
    <property type="match status" value="1"/>
</dbReference>
<accession>X0RUH5</accession>
<dbReference type="Pfam" id="PF00535">
    <property type="entry name" value="Glycos_transf_2"/>
    <property type="match status" value="1"/>
</dbReference>
<dbReference type="CDD" id="cd00761">
    <property type="entry name" value="Glyco_tranf_GTA_type"/>
    <property type="match status" value="1"/>
</dbReference>
<dbReference type="GO" id="GO:0016758">
    <property type="term" value="F:hexosyltransferase activity"/>
    <property type="evidence" value="ECO:0007669"/>
    <property type="project" value="UniProtKB-ARBA"/>
</dbReference>
<dbReference type="InterPro" id="IPR029044">
    <property type="entry name" value="Nucleotide-diphossugar_trans"/>
</dbReference>